<dbReference type="Pfam" id="PF17854">
    <property type="entry name" value="FtsK_alpha"/>
    <property type="match status" value="1"/>
</dbReference>
<evidence type="ECO:0000256" key="16">
    <source>
        <dbReference type="SAM" id="Phobius"/>
    </source>
</evidence>
<evidence type="ECO:0000256" key="1">
    <source>
        <dbReference type="ARBA" id="ARBA00004651"/>
    </source>
</evidence>
<keyword evidence="6 14" id="KW-0547">Nucleotide-binding</keyword>
<dbReference type="GO" id="GO:0051301">
    <property type="term" value="P:cell division"/>
    <property type="evidence" value="ECO:0007669"/>
    <property type="project" value="UniProtKB-KW"/>
</dbReference>
<evidence type="ECO:0000256" key="4">
    <source>
        <dbReference type="ARBA" id="ARBA00022618"/>
    </source>
</evidence>
<dbReference type="GO" id="GO:0005886">
    <property type="term" value="C:plasma membrane"/>
    <property type="evidence" value="ECO:0007669"/>
    <property type="project" value="UniProtKB-SubCell"/>
</dbReference>
<dbReference type="Gene3D" id="1.10.10.10">
    <property type="entry name" value="Winged helix-like DNA-binding domain superfamily/Winged helix DNA-binding domain"/>
    <property type="match status" value="1"/>
</dbReference>
<keyword evidence="11 16" id="KW-0472">Membrane</keyword>
<dbReference type="InterPro" id="IPR027417">
    <property type="entry name" value="P-loop_NTPase"/>
</dbReference>
<keyword evidence="12" id="KW-0131">Cell cycle</keyword>
<keyword evidence="4" id="KW-0132">Cell division</keyword>
<dbReference type="InterPro" id="IPR002543">
    <property type="entry name" value="FtsK_dom"/>
</dbReference>
<dbReference type="InterPro" id="IPR036390">
    <property type="entry name" value="WH_DNA-bd_sf"/>
</dbReference>
<organism evidence="18 19">
    <name type="scientific">Candidatus Uhrbacteria bacterium RIFCSPHIGHO2_12_FULL_54_23</name>
    <dbReference type="NCBI Taxonomy" id="1802397"/>
    <lineage>
        <taxon>Bacteria</taxon>
        <taxon>Candidatus Uhriibacteriota</taxon>
    </lineage>
</organism>
<feature type="compositionally biased region" description="Acidic residues" evidence="15">
    <location>
        <begin position="746"/>
        <end position="759"/>
    </location>
</feature>
<evidence type="ECO:0000256" key="6">
    <source>
        <dbReference type="ARBA" id="ARBA00022741"/>
    </source>
</evidence>
<dbReference type="InterPro" id="IPR050206">
    <property type="entry name" value="FtsK/SpoIIIE/SftA"/>
</dbReference>
<dbReference type="SMART" id="SM00382">
    <property type="entry name" value="AAA"/>
    <property type="match status" value="1"/>
</dbReference>
<comment type="caution">
    <text evidence="18">The sequence shown here is derived from an EMBL/GenBank/DDBJ whole genome shotgun (WGS) entry which is preliminary data.</text>
</comment>
<dbReference type="PANTHER" id="PTHR22683">
    <property type="entry name" value="SPORULATION PROTEIN RELATED"/>
    <property type="match status" value="1"/>
</dbReference>
<accession>A0A1F7UI20</accession>
<evidence type="ECO:0000256" key="14">
    <source>
        <dbReference type="PROSITE-ProRule" id="PRU00289"/>
    </source>
</evidence>
<dbReference type="PANTHER" id="PTHR22683:SF41">
    <property type="entry name" value="DNA TRANSLOCASE FTSK"/>
    <property type="match status" value="1"/>
</dbReference>
<evidence type="ECO:0000259" key="17">
    <source>
        <dbReference type="PROSITE" id="PS50901"/>
    </source>
</evidence>
<gene>
    <name evidence="18" type="ORF">A3J43_03000</name>
</gene>
<evidence type="ECO:0000256" key="9">
    <source>
        <dbReference type="ARBA" id="ARBA00022989"/>
    </source>
</evidence>
<feature type="binding site" evidence="14">
    <location>
        <begin position="426"/>
        <end position="433"/>
    </location>
    <ligand>
        <name>ATP</name>
        <dbReference type="ChEBI" id="CHEBI:30616"/>
    </ligand>
</feature>
<proteinExistence type="inferred from homology"/>
<keyword evidence="9 16" id="KW-1133">Transmembrane helix</keyword>
<dbReference type="GO" id="GO:0005524">
    <property type="term" value="F:ATP binding"/>
    <property type="evidence" value="ECO:0007669"/>
    <property type="project" value="UniProtKB-UniRule"/>
</dbReference>
<evidence type="ECO:0000256" key="10">
    <source>
        <dbReference type="ARBA" id="ARBA00023125"/>
    </source>
</evidence>
<dbReference type="AlphaFoldDB" id="A0A1F7UI20"/>
<dbReference type="PROSITE" id="PS50901">
    <property type="entry name" value="FTSK"/>
    <property type="match status" value="1"/>
</dbReference>
<comment type="subunit">
    <text evidence="13">Homohexamer. Forms a ring that surrounds DNA.</text>
</comment>
<feature type="compositionally biased region" description="Basic and acidic residues" evidence="15">
    <location>
        <begin position="223"/>
        <end position="243"/>
    </location>
</feature>
<dbReference type="InterPro" id="IPR003593">
    <property type="entry name" value="AAA+_ATPase"/>
</dbReference>
<evidence type="ECO:0000256" key="11">
    <source>
        <dbReference type="ARBA" id="ARBA00023136"/>
    </source>
</evidence>
<evidence type="ECO:0000256" key="7">
    <source>
        <dbReference type="ARBA" id="ARBA00022829"/>
    </source>
</evidence>
<dbReference type="GO" id="GO:0007059">
    <property type="term" value="P:chromosome segregation"/>
    <property type="evidence" value="ECO:0007669"/>
    <property type="project" value="UniProtKB-KW"/>
</dbReference>
<feature type="transmembrane region" description="Helical" evidence="16">
    <location>
        <begin position="30"/>
        <end position="48"/>
    </location>
</feature>
<dbReference type="SUPFAM" id="SSF46785">
    <property type="entry name" value="Winged helix' DNA-binding domain"/>
    <property type="match status" value="1"/>
</dbReference>
<evidence type="ECO:0000256" key="12">
    <source>
        <dbReference type="ARBA" id="ARBA00023306"/>
    </source>
</evidence>
<evidence type="ECO:0000256" key="3">
    <source>
        <dbReference type="ARBA" id="ARBA00022475"/>
    </source>
</evidence>
<reference evidence="18 19" key="1">
    <citation type="journal article" date="2016" name="Nat. Commun.">
        <title>Thousands of microbial genomes shed light on interconnected biogeochemical processes in an aquifer system.</title>
        <authorList>
            <person name="Anantharaman K."/>
            <person name="Brown C.T."/>
            <person name="Hug L.A."/>
            <person name="Sharon I."/>
            <person name="Castelle C.J."/>
            <person name="Probst A.J."/>
            <person name="Thomas B.C."/>
            <person name="Singh A."/>
            <person name="Wilkins M.J."/>
            <person name="Karaoz U."/>
            <person name="Brodie E.L."/>
            <person name="Williams K.H."/>
            <person name="Hubbard S.S."/>
            <person name="Banfield J.F."/>
        </authorList>
    </citation>
    <scope>NUCLEOTIDE SEQUENCE [LARGE SCALE GENOMIC DNA]</scope>
</reference>
<dbReference type="InterPro" id="IPR041027">
    <property type="entry name" value="FtsK_alpha"/>
</dbReference>
<evidence type="ECO:0000256" key="2">
    <source>
        <dbReference type="ARBA" id="ARBA00006474"/>
    </source>
</evidence>
<evidence type="ECO:0000256" key="13">
    <source>
        <dbReference type="ARBA" id="ARBA00025923"/>
    </source>
</evidence>
<feature type="region of interest" description="Disordered" evidence="15">
    <location>
        <begin position="223"/>
        <end position="247"/>
    </location>
</feature>
<dbReference type="Gene3D" id="3.30.980.40">
    <property type="match status" value="1"/>
</dbReference>
<dbReference type="InterPro" id="IPR018541">
    <property type="entry name" value="Ftsk_gamma"/>
</dbReference>
<evidence type="ECO:0000256" key="5">
    <source>
        <dbReference type="ARBA" id="ARBA00022692"/>
    </source>
</evidence>
<keyword evidence="3" id="KW-1003">Cell membrane</keyword>
<dbReference type="EMBL" id="MGEF01000049">
    <property type="protein sequence ID" value="OGL77903.1"/>
    <property type="molecule type" value="Genomic_DNA"/>
</dbReference>
<keyword evidence="10" id="KW-0238">DNA-binding</keyword>
<protein>
    <recommendedName>
        <fullName evidence="17">FtsK domain-containing protein</fullName>
    </recommendedName>
</protein>
<dbReference type="Gene3D" id="3.40.50.300">
    <property type="entry name" value="P-loop containing nucleotide triphosphate hydrolases"/>
    <property type="match status" value="1"/>
</dbReference>
<comment type="subcellular location">
    <subcellularLocation>
        <location evidence="1">Cell membrane</location>
        <topology evidence="1">Multi-pass membrane protein</topology>
    </subcellularLocation>
</comment>
<dbReference type="InterPro" id="IPR036388">
    <property type="entry name" value="WH-like_DNA-bd_sf"/>
</dbReference>
<keyword evidence="8 14" id="KW-0067">ATP-binding</keyword>
<evidence type="ECO:0000313" key="18">
    <source>
        <dbReference type="EMBL" id="OGL77903.1"/>
    </source>
</evidence>
<name>A0A1F7UI20_9BACT</name>
<dbReference type="SUPFAM" id="SSF52540">
    <property type="entry name" value="P-loop containing nucleoside triphosphate hydrolases"/>
    <property type="match status" value="1"/>
</dbReference>
<evidence type="ECO:0000313" key="19">
    <source>
        <dbReference type="Proteomes" id="UP000176604"/>
    </source>
</evidence>
<dbReference type="GO" id="GO:0003677">
    <property type="term" value="F:DNA binding"/>
    <property type="evidence" value="ECO:0007669"/>
    <property type="project" value="UniProtKB-KW"/>
</dbReference>
<comment type="similarity">
    <text evidence="2">Belongs to the FtsK/SpoIIIE/SftA family.</text>
</comment>
<dbReference type="Pfam" id="PF01580">
    <property type="entry name" value="FtsK_SpoIIIE"/>
    <property type="match status" value="1"/>
</dbReference>
<feature type="transmembrane region" description="Helical" evidence="16">
    <location>
        <begin position="145"/>
        <end position="166"/>
    </location>
</feature>
<dbReference type="InterPro" id="IPR025199">
    <property type="entry name" value="FtsK_4TM"/>
</dbReference>
<keyword evidence="7" id="KW-0159">Chromosome partition</keyword>
<dbReference type="Proteomes" id="UP000176604">
    <property type="component" value="Unassembled WGS sequence"/>
</dbReference>
<evidence type="ECO:0000256" key="8">
    <source>
        <dbReference type="ARBA" id="ARBA00022840"/>
    </source>
</evidence>
<keyword evidence="5 16" id="KW-0812">Transmembrane</keyword>
<dbReference type="Pfam" id="PF09397">
    <property type="entry name" value="FtsK_gamma"/>
    <property type="match status" value="1"/>
</dbReference>
<feature type="transmembrane region" description="Helical" evidence="16">
    <location>
        <begin position="60"/>
        <end position="85"/>
    </location>
</feature>
<feature type="region of interest" description="Disordered" evidence="15">
    <location>
        <begin position="741"/>
        <end position="773"/>
    </location>
</feature>
<dbReference type="SMART" id="SM00843">
    <property type="entry name" value="Ftsk_gamma"/>
    <property type="match status" value="1"/>
</dbReference>
<sequence>MAVKKFEKIREKEWRREREDRGLQPETKRALTIIFLLALGALSVLSFFHAAGPVGDTWRLFLATFFGRVDVVAPLILIAVGLHAWFPERLYVRRGQWWGVALLTLALAGLFHLRVPAEDALAVIGDERGGGYAGLLIAYPLRQTAGVWGALTILFAAALAGLVLVFETSLTGLLAPTQWGYALLARITARWRSLTAALGSRFLPRLRARLDAREDDIEFAREDIADQEESAHTHGEPLDRSGETEEMPDAAFPAAAEERRPPVQRPLFPAARRRAKVEVPLELLTAKAGKPTAGDIEANKETIQKTFANFGIDVDMGDVAVGPTVTQYTLRPAEGVKLAQIVSLANDLALSLAAHPIRIEAPIPGKSLVGIEVPNQQVAIVPLREVLGSDEFKRRASNLSIAVGKDVAGKPWIADLAKMPHLLIAGATGSGKSVMINSLLVSLLYQNQPEDMQLILVDPKRVELTAYNAIPHLRTPVITQVDRTIQALRWVVEEMDRRFITLSEAGKRNIEAYNADGRARMPYLVVVVDELADLMSIAAAEVEAAIIRLAQMARAVGIHLVLATQRPSVDIITGLIKANITARIAFAVASAVDSRTILDVTGAEKLVGRGDLLFVTAELSKPRRLQGAYVSDEEIERVAAYWREKGGAPQHDEDITARAAPGSEGYAAEGDGDARLDEARNLVVRAGKASASFLQRRMSVGYARAARLLDLLEEEGTIGPGDGAKPRDVLRTMDDLLVRAHPRTDGEEEPMVGEDEDASPEGGMPSRGAPQEV</sequence>
<feature type="domain" description="FtsK" evidence="17">
    <location>
        <begin position="409"/>
        <end position="595"/>
    </location>
</feature>
<dbReference type="Pfam" id="PF13491">
    <property type="entry name" value="FtsK_4TM"/>
    <property type="match status" value="1"/>
</dbReference>
<dbReference type="STRING" id="1802397.A3J43_03000"/>
<evidence type="ECO:0000256" key="15">
    <source>
        <dbReference type="SAM" id="MobiDB-lite"/>
    </source>
</evidence>